<keyword evidence="3" id="KW-1185">Reference proteome</keyword>
<sequence>MNTLIDHLTPGDGDTELIGSRIGRIDPENFRSQSGAAIDDDDEGDTEEAALTDDEPVDEDGDPTGEHDHHQDDNYALGGHVTRSGGV</sequence>
<comment type="caution">
    <text evidence="2">The sequence shown here is derived from an EMBL/GenBank/DDBJ whole genome shotgun (WGS) entry which is preliminary data.</text>
</comment>
<protein>
    <submittedName>
        <fullName evidence="2">Uncharacterized protein</fullName>
    </submittedName>
</protein>
<dbReference type="EMBL" id="SBLB01000001">
    <property type="protein sequence ID" value="RYC71820.1"/>
    <property type="molecule type" value="Genomic_DNA"/>
</dbReference>
<name>A0A4Q2UVG1_9BACT</name>
<feature type="compositionally biased region" description="Acidic residues" evidence="1">
    <location>
        <begin position="38"/>
        <end position="63"/>
    </location>
</feature>
<gene>
    <name evidence="2" type="ORF">EQG79_06745</name>
</gene>
<evidence type="ECO:0000256" key="1">
    <source>
        <dbReference type="SAM" id="MobiDB-lite"/>
    </source>
</evidence>
<reference evidence="2 3" key="1">
    <citation type="submission" date="2019-01" db="EMBL/GenBank/DDBJ databases">
        <title>Spirosoma flava sp. nov., a propanil-degrading bacterium isolated from herbicide-contaminated soil.</title>
        <authorList>
            <person name="Zhang L."/>
            <person name="Jiang J.-D."/>
        </authorList>
    </citation>
    <scope>NUCLEOTIDE SEQUENCE [LARGE SCALE GENOMIC DNA]</scope>
    <source>
        <strain evidence="2 3">TY50</strain>
    </source>
</reference>
<dbReference type="RefSeq" id="WP_077920855.1">
    <property type="nucleotide sequence ID" value="NZ_SBLB01000001.1"/>
</dbReference>
<accession>A0A4Q2UVG1</accession>
<proteinExistence type="predicted"/>
<dbReference type="Proteomes" id="UP000290407">
    <property type="component" value="Unassembled WGS sequence"/>
</dbReference>
<evidence type="ECO:0000313" key="2">
    <source>
        <dbReference type="EMBL" id="RYC71820.1"/>
    </source>
</evidence>
<feature type="region of interest" description="Disordered" evidence="1">
    <location>
        <begin position="1"/>
        <end position="87"/>
    </location>
</feature>
<evidence type="ECO:0000313" key="3">
    <source>
        <dbReference type="Proteomes" id="UP000290407"/>
    </source>
</evidence>
<feature type="compositionally biased region" description="Basic and acidic residues" evidence="1">
    <location>
        <begin position="64"/>
        <end position="73"/>
    </location>
</feature>
<dbReference type="AlphaFoldDB" id="A0A4Q2UVG1"/>
<organism evidence="2 3">
    <name type="scientific">Spirosoma sordidisoli</name>
    <dbReference type="NCBI Taxonomy" id="2502893"/>
    <lineage>
        <taxon>Bacteria</taxon>
        <taxon>Pseudomonadati</taxon>
        <taxon>Bacteroidota</taxon>
        <taxon>Cytophagia</taxon>
        <taxon>Cytophagales</taxon>
        <taxon>Cytophagaceae</taxon>
        <taxon>Spirosoma</taxon>
    </lineage>
</organism>